<name>A0ABX1U0P9_9PROT</name>
<evidence type="ECO:0000313" key="1">
    <source>
        <dbReference type="EMBL" id="NMQ30104.1"/>
    </source>
</evidence>
<dbReference type="Proteomes" id="UP000749010">
    <property type="component" value="Unassembled WGS sequence"/>
</dbReference>
<keyword evidence="2" id="KW-1185">Reference proteome</keyword>
<protein>
    <submittedName>
        <fullName evidence="1">Uncharacterized protein</fullName>
    </submittedName>
</protein>
<sequence>MPCHEQPLFVGFWQGCEGTADGYGVAVPMEAIVALRRRLAALPIRHPERLALMDLMAKPC</sequence>
<accession>A0ABX1U0P9</accession>
<comment type="caution">
    <text evidence="1">The sequence shown here is derived from an EMBL/GenBank/DDBJ whole genome shotgun (WGS) entry which is preliminary data.</text>
</comment>
<dbReference type="EMBL" id="SPMY01000109">
    <property type="protein sequence ID" value="NMQ30104.1"/>
    <property type="molecule type" value="Genomic_DNA"/>
</dbReference>
<organism evidence="1 2">
    <name type="scientific">Candidatus Accumulibacter phosphatis</name>
    <dbReference type="NCBI Taxonomy" id="327160"/>
    <lineage>
        <taxon>Bacteria</taxon>
        <taxon>Pseudomonadati</taxon>
        <taxon>Pseudomonadota</taxon>
        <taxon>Betaproteobacteria</taxon>
        <taxon>Candidatus Accumulibacter</taxon>
    </lineage>
</organism>
<proteinExistence type="predicted"/>
<dbReference type="RefSeq" id="WP_169068503.1">
    <property type="nucleotide sequence ID" value="NZ_SPMY01000109.1"/>
</dbReference>
<gene>
    <name evidence="1" type="ORF">E4Q23_21515</name>
</gene>
<evidence type="ECO:0000313" key="2">
    <source>
        <dbReference type="Proteomes" id="UP000749010"/>
    </source>
</evidence>
<reference evidence="1 2" key="1">
    <citation type="submission" date="2019-03" db="EMBL/GenBank/DDBJ databases">
        <title>Metabolic reconstructions from genomes of highly enriched 'Candidatus Accumulibacter' and 'Candidatus Competibacter' bioreactor populations.</title>
        <authorList>
            <person name="Annavajhala M.K."/>
            <person name="Welles L."/>
            <person name="Abbas B."/>
            <person name="Sorokin D."/>
            <person name="Park H."/>
            <person name="Van Loosdrecht M."/>
            <person name="Chandran K."/>
        </authorList>
    </citation>
    <scope>NUCLEOTIDE SEQUENCE [LARGE SCALE GENOMIC DNA]</scope>
    <source>
        <strain evidence="1 2">SBR_S</strain>
    </source>
</reference>